<reference evidence="3" key="1">
    <citation type="journal article" date="2019" name="Int. J. Syst. Evol. Microbiol.">
        <title>The Global Catalogue of Microorganisms (GCM) 10K type strain sequencing project: providing services to taxonomists for standard genome sequencing and annotation.</title>
        <authorList>
            <consortium name="The Broad Institute Genomics Platform"/>
            <consortium name="The Broad Institute Genome Sequencing Center for Infectious Disease"/>
            <person name="Wu L."/>
            <person name="Ma J."/>
        </authorList>
    </citation>
    <scope>NUCLEOTIDE SEQUENCE [LARGE SCALE GENOMIC DNA]</scope>
    <source>
        <strain evidence="3">JCM 17933</strain>
    </source>
</reference>
<dbReference type="EMBL" id="BAABHF010000009">
    <property type="protein sequence ID" value="GAA4483653.1"/>
    <property type="molecule type" value="Genomic_DNA"/>
</dbReference>
<proteinExistence type="predicted"/>
<protein>
    <recommendedName>
        <fullName evidence="4">Transcriptional regulator</fullName>
    </recommendedName>
</protein>
<feature type="compositionally biased region" description="Gly residues" evidence="1">
    <location>
        <begin position="133"/>
        <end position="143"/>
    </location>
</feature>
<feature type="region of interest" description="Disordered" evidence="1">
    <location>
        <begin position="123"/>
        <end position="143"/>
    </location>
</feature>
<gene>
    <name evidence="2" type="ORF">GCM10023191_005550</name>
</gene>
<comment type="caution">
    <text evidence="2">The sequence shown here is derived from an EMBL/GenBank/DDBJ whole genome shotgun (WGS) entry which is preliminary data.</text>
</comment>
<dbReference type="Proteomes" id="UP001500503">
    <property type="component" value="Unassembled WGS sequence"/>
</dbReference>
<organism evidence="2 3">
    <name type="scientific">Actinoallomurus oryzae</name>
    <dbReference type="NCBI Taxonomy" id="502180"/>
    <lineage>
        <taxon>Bacteria</taxon>
        <taxon>Bacillati</taxon>
        <taxon>Actinomycetota</taxon>
        <taxon>Actinomycetes</taxon>
        <taxon>Streptosporangiales</taxon>
        <taxon>Thermomonosporaceae</taxon>
        <taxon>Actinoallomurus</taxon>
    </lineage>
</organism>
<keyword evidence="3" id="KW-1185">Reference proteome</keyword>
<feature type="compositionally biased region" description="Low complexity" evidence="1">
    <location>
        <begin position="123"/>
        <end position="132"/>
    </location>
</feature>
<evidence type="ECO:0000313" key="3">
    <source>
        <dbReference type="Proteomes" id="UP001500503"/>
    </source>
</evidence>
<evidence type="ECO:0000256" key="1">
    <source>
        <dbReference type="SAM" id="MobiDB-lite"/>
    </source>
</evidence>
<sequence length="143" mass="15003">MALSGGTRFKVSMGEVFPAGCALVPGSITEAQDYDERTGRRSPAKDKVTGQRVWSCRVIDLDPELEGRSREVAVKILADVQPVPPSGDMFAPVEFEDLMVTPYANDKGRMAYSFRATAIVAPKGGKAQAAPAGQGGSSGKAAA</sequence>
<name>A0ABP8P8A1_9ACTN</name>
<evidence type="ECO:0008006" key="4">
    <source>
        <dbReference type="Google" id="ProtNLM"/>
    </source>
</evidence>
<dbReference type="RefSeq" id="WP_345456898.1">
    <property type="nucleotide sequence ID" value="NZ_BAABHF010000009.1"/>
</dbReference>
<accession>A0ABP8P8A1</accession>
<evidence type="ECO:0000313" key="2">
    <source>
        <dbReference type="EMBL" id="GAA4483653.1"/>
    </source>
</evidence>